<proteinExistence type="predicted"/>
<evidence type="ECO:0000256" key="1">
    <source>
        <dbReference type="SAM" id="Phobius"/>
    </source>
</evidence>
<protein>
    <submittedName>
        <fullName evidence="2">Uncharacterized protein</fullName>
    </submittedName>
</protein>
<feature type="transmembrane region" description="Helical" evidence="1">
    <location>
        <begin position="21"/>
        <end position="40"/>
    </location>
</feature>
<keyword evidence="1" id="KW-0472">Membrane</keyword>
<sequence>MNFLRKLLLFTLYPKLDRKEITDFAILILVCFMIVFYKVLKS</sequence>
<name>A0A1M5BKA6_9BACT</name>
<evidence type="ECO:0000313" key="3">
    <source>
        <dbReference type="Proteomes" id="UP000184048"/>
    </source>
</evidence>
<accession>A0A1M5BKA6</accession>
<gene>
    <name evidence="2" type="ORF">SAMN02745131_02622</name>
</gene>
<keyword evidence="3" id="KW-1185">Reference proteome</keyword>
<dbReference type="STRING" id="1121884.SAMN02745131_02622"/>
<reference evidence="2 3" key="1">
    <citation type="submission" date="2016-11" db="EMBL/GenBank/DDBJ databases">
        <authorList>
            <person name="Jaros S."/>
            <person name="Januszkiewicz K."/>
            <person name="Wedrychowicz H."/>
        </authorList>
    </citation>
    <scope>NUCLEOTIDE SEQUENCE [LARGE SCALE GENOMIC DNA]</scope>
    <source>
        <strain evidence="2 3">DSM 18119</strain>
    </source>
</reference>
<dbReference type="AlphaFoldDB" id="A0A1M5BKA6"/>
<dbReference type="Proteomes" id="UP000184048">
    <property type="component" value="Unassembled WGS sequence"/>
</dbReference>
<organism evidence="2 3">
    <name type="scientific">Flavisolibacter ginsengisoli DSM 18119</name>
    <dbReference type="NCBI Taxonomy" id="1121884"/>
    <lineage>
        <taxon>Bacteria</taxon>
        <taxon>Pseudomonadati</taxon>
        <taxon>Bacteroidota</taxon>
        <taxon>Chitinophagia</taxon>
        <taxon>Chitinophagales</taxon>
        <taxon>Chitinophagaceae</taxon>
        <taxon>Flavisolibacter</taxon>
    </lineage>
</organism>
<keyword evidence="1" id="KW-1133">Transmembrane helix</keyword>
<dbReference type="EMBL" id="FQUU01000010">
    <property type="protein sequence ID" value="SHF42898.1"/>
    <property type="molecule type" value="Genomic_DNA"/>
</dbReference>
<evidence type="ECO:0000313" key="2">
    <source>
        <dbReference type="EMBL" id="SHF42898.1"/>
    </source>
</evidence>
<keyword evidence="1" id="KW-0812">Transmembrane</keyword>